<organism evidence="9 10">
    <name type="scientific">Nostocoides vanveenii</name>
    <dbReference type="NCBI Taxonomy" id="330835"/>
    <lineage>
        <taxon>Bacteria</taxon>
        <taxon>Bacillati</taxon>
        <taxon>Actinomycetota</taxon>
        <taxon>Actinomycetes</taxon>
        <taxon>Micrococcales</taxon>
        <taxon>Intrasporangiaceae</taxon>
        <taxon>Nostocoides</taxon>
    </lineage>
</organism>
<feature type="transmembrane region" description="Helical" evidence="7">
    <location>
        <begin position="41"/>
        <end position="59"/>
    </location>
</feature>
<comment type="subcellular location">
    <subcellularLocation>
        <location evidence="1">Cell membrane</location>
        <topology evidence="1">Multi-pass membrane protein</topology>
    </subcellularLocation>
</comment>
<dbReference type="PANTHER" id="PTHR42920">
    <property type="entry name" value="OS03G0707200 PROTEIN-RELATED"/>
    <property type="match status" value="1"/>
</dbReference>
<evidence type="ECO:0000256" key="4">
    <source>
        <dbReference type="ARBA" id="ARBA00022692"/>
    </source>
</evidence>
<evidence type="ECO:0000313" key="9">
    <source>
        <dbReference type="EMBL" id="GAA1773983.1"/>
    </source>
</evidence>
<keyword evidence="10" id="KW-1185">Reference proteome</keyword>
<dbReference type="EMBL" id="BAAAPN010000100">
    <property type="protein sequence ID" value="GAA1773983.1"/>
    <property type="molecule type" value="Genomic_DNA"/>
</dbReference>
<protein>
    <submittedName>
        <fullName evidence="9">DMT family transporter</fullName>
    </submittedName>
</protein>
<keyword evidence="4 7" id="KW-0812">Transmembrane</keyword>
<dbReference type="RefSeq" id="WP_344068453.1">
    <property type="nucleotide sequence ID" value="NZ_BAAAPN010000100.1"/>
</dbReference>
<dbReference type="PANTHER" id="PTHR42920:SF5">
    <property type="entry name" value="EAMA DOMAIN-CONTAINING PROTEIN"/>
    <property type="match status" value="1"/>
</dbReference>
<keyword evidence="5 7" id="KW-1133">Transmembrane helix</keyword>
<comment type="similarity">
    <text evidence="2">Belongs to the EamA transporter family.</text>
</comment>
<gene>
    <name evidence="9" type="ORF">GCM10009810_33830</name>
</gene>
<evidence type="ECO:0000256" key="6">
    <source>
        <dbReference type="ARBA" id="ARBA00023136"/>
    </source>
</evidence>
<feature type="transmembrane region" description="Helical" evidence="7">
    <location>
        <begin position="126"/>
        <end position="147"/>
    </location>
</feature>
<dbReference type="Proteomes" id="UP001501475">
    <property type="component" value="Unassembled WGS sequence"/>
</dbReference>
<feature type="transmembrane region" description="Helical" evidence="7">
    <location>
        <begin position="240"/>
        <end position="258"/>
    </location>
</feature>
<evidence type="ECO:0000256" key="2">
    <source>
        <dbReference type="ARBA" id="ARBA00007362"/>
    </source>
</evidence>
<evidence type="ECO:0000256" key="3">
    <source>
        <dbReference type="ARBA" id="ARBA00022475"/>
    </source>
</evidence>
<feature type="transmembrane region" description="Helical" evidence="7">
    <location>
        <begin position="210"/>
        <end position="228"/>
    </location>
</feature>
<feature type="transmembrane region" description="Helical" evidence="7">
    <location>
        <begin position="184"/>
        <end position="204"/>
    </location>
</feature>
<dbReference type="SUPFAM" id="SSF103481">
    <property type="entry name" value="Multidrug resistance efflux transporter EmrE"/>
    <property type="match status" value="2"/>
</dbReference>
<dbReference type="InterPro" id="IPR000620">
    <property type="entry name" value="EamA_dom"/>
</dbReference>
<evidence type="ECO:0000259" key="8">
    <source>
        <dbReference type="Pfam" id="PF00892"/>
    </source>
</evidence>
<sequence length="305" mass="31654">MAATSTRRTTLLATGLLVLMTATWGSTFFLIRDLVQHVPSADFLFVRFTIAAIVMAVVFRAQILALPRRQLRLSLLLGALYGCAQLLQTTGLEHTSASVSGFVTGAYVVLTPICGAVILRKRIPGALWVAVLLATVGLGVLSLRGFAVGQGEGLTLAAALLYALHIVGLGQWSTPAQATGMASVQAGVIAAVCLVAALPGGITLPATGGQWASLLYMALVAGAFALWAQTWAQAHLDATRAAIIMTTEPVFAALFAVLFGGESATSRMLLGGALVLAAMYVSELSGRTHPPADPRSAEALHHDAP</sequence>
<keyword evidence="6 7" id="KW-0472">Membrane</keyword>
<comment type="caution">
    <text evidence="9">The sequence shown here is derived from an EMBL/GenBank/DDBJ whole genome shotgun (WGS) entry which is preliminary data.</text>
</comment>
<evidence type="ECO:0000256" key="5">
    <source>
        <dbReference type="ARBA" id="ARBA00022989"/>
    </source>
</evidence>
<feature type="domain" description="EamA" evidence="8">
    <location>
        <begin position="151"/>
        <end position="281"/>
    </location>
</feature>
<feature type="domain" description="EamA" evidence="8">
    <location>
        <begin position="16"/>
        <end position="142"/>
    </location>
</feature>
<dbReference type="InterPro" id="IPR037185">
    <property type="entry name" value="EmrE-like"/>
</dbReference>
<reference evidence="9 10" key="1">
    <citation type="journal article" date="2019" name="Int. J. Syst. Evol. Microbiol.">
        <title>The Global Catalogue of Microorganisms (GCM) 10K type strain sequencing project: providing services to taxonomists for standard genome sequencing and annotation.</title>
        <authorList>
            <consortium name="The Broad Institute Genomics Platform"/>
            <consortium name="The Broad Institute Genome Sequencing Center for Infectious Disease"/>
            <person name="Wu L."/>
            <person name="Ma J."/>
        </authorList>
    </citation>
    <scope>NUCLEOTIDE SEQUENCE [LARGE SCALE GENOMIC DNA]</scope>
    <source>
        <strain evidence="9 10">JCM 15591</strain>
    </source>
</reference>
<evidence type="ECO:0000256" key="1">
    <source>
        <dbReference type="ARBA" id="ARBA00004651"/>
    </source>
</evidence>
<keyword evidence="3" id="KW-1003">Cell membrane</keyword>
<feature type="transmembrane region" description="Helical" evidence="7">
    <location>
        <begin position="99"/>
        <end position="119"/>
    </location>
</feature>
<dbReference type="InterPro" id="IPR051258">
    <property type="entry name" value="Diverse_Substrate_Transporter"/>
</dbReference>
<name>A0ABN2L3N0_9MICO</name>
<evidence type="ECO:0000313" key="10">
    <source>
        <dbReference type="Proteomes" id="UP001501475"/>
    </source>
</evidence>
<accession>A0ABN2L3N0</accession>
<dbReference type="Pfam" id="PF00892">
    <property type="entry name" value="EamA"/>
    <property type="match status" value="2"/>
</dbReference>
<proteinExistence type="inferred from homology"/>
<feature type="transmembrane region" description="Helical" evidence="7">
    <location>
        <begin position="71"/>
        <end position="87"/>
    </location>
</feature>
<evidence type="ECO:0000256" key="7">
    <source>
        <dbReference type="SAM" id="Phobius"/>
    </source>
</evidence>